<evidence type="ECO:0000313" key="1">
    <source>
        <dbReference type="EMBL" id="JAC60790.1"/>
    </source>
</evidence>
<organism evidence="1">
    <name type="scientific">Tetraselmis sp. GSL018</name>
    <dbReference type="NCBI Taxonomy" id="582737"/>
    <lineage>
        <taxon>Eukaryota</taxon>
        <taxon>Viridiplantae</taxon>
        <taxon>Chlorophyta</taxon>
        <taxon>core chlorophytes</taxon>
        <taxon>Chlorodendrophyceae</taxon>
        <taxon>Chlorodendrales</taxon>
        <taxon>Chlorodendraceae</taxon>
        <taxon>Tetraselmis</taxon>
    </lineage>
</organism>
<dbReference type="EMBL" id="GBEZ01026418">
    <property type="protein sequence ID" value="JAC60790.1"/>
    <property type="molecule type" value="Transcribed_RNA"/>
</dbReference>
<accession>A0A061QQR2</accession>
<sequence>EIHTFQLADDFRLIIVVVLKLTLEIEDVRSASLSTFLPVSVGICEFLCQAKDTTVLSLQKLRIKTVTIQAWGVELVSDKV</sequence>
<proteinExistence type="predicted"/>
<name>A0A061QQR2_9CHLO</name>
<reference evidence="1" key="1">
    <citation type="submission" date="2014-05" db="EMBL/GenBank/DDBJ databases">
        <title>The transcriptome of the halophilic microalga Tetraselmis sp. GSL018 isolated from the Great Salt Lake, Utah.</title>
        <authorList>
            <person name="Jinkerson R.E."/>
            <person name="D'Adamo S."/>
            <person name="Posewitz M.C."/>
        </authorList>
    </citation>
    <scope>NUCLEOTIDE SEQUENCE</scope>
    <source>
        <strain evidence="1">GSL018</strain>
    </source>
</reference>
<dbReference type="AlphaFoldDB" id="A0A061QQR2"/>
<feature type="non-terminal residue" evidence="1">
    <location>
        <position position="1"/>
    </location>
</feature>
<protein>
    <submittedName>
        <fullName evidence="1">Uncharacterized protein</fullName>
    </submittedName>
</protein>
<gene>
    <name evidence="1" type="ORF">TSPGSL018_27997</name>
</gene>